<comment type="caution">
    <text evidence="1">The sequence shown here is derived from an EMBL/GenBank/DDBJ whole genome shotgun (WGS) entry which is preliminary data.</text>
</comment>
<dbReference type="Gene3D" id="2.40.128.20">
    <property type="match status" value="1"/>
</dbReference>
<dbReference type="InterPro" id="IPR012674">
    <property type="entry name" value="Calycin"/>
</dbReference>
<sequence length="147" mass="16523">MAEVQSDKYGVSVTLESLQDGQRNVVKAAGEVTARGPQLYIRYEESSQGPQGEAVSVRTTIKISDSELKLIRHGGIQSEQSFAPGRRLPGFYRSPYTQFNLSTETRKLDMVRNGRSLTASWEYDLYVYEELSGQFAISLHIQEEPQS</sequence>
<gene>
    <name evidence="1" type="ORF">BSK56_30170</name>
</gene>
<dbReference type="EMBL" id="MPTB01000059">
    <property type="protein sequence ID" value="OMD38754.1"/>
    <property type="molecule type" value="Genomic_DNA"/>
</dbReference>
<evidence type="ECO:0000313" key="1">
    <source>
        <dbReference type="EMBL" id="OMD38754.1"/>
    </source>
</evidence>
<evidence type="ECO:0000313" key="2">
    <source>
        <dbReference type="Proteomes" id="UP000187412"/>
    </source>
</evidence>
<name>A0ABX3GZJ4_PAEBO</name>
<keyword evidence="2" id="KW-1185">Reference proteome</keyword>
<dbReference type="SUPFAM" id="SSF50814">
    <property type="entry name" value="Lipocalins"/>
    <property type="match status" value="1"/>
</dbReference>
<accession>A0ABX3GZJ4</accession>
<dbReference type="InterPro" id="IPR015231">
    <property type="entry name" value="DUF1934"/>
</dbReference>
<organism evidence="1 2">
    <name type="scientific">Paenibacillus borealis</name>
    <dbReference type="NCBI Taxonomy" id="160799"/>
    <lineage>
        <taxon>Bacteria</taxon>
        <taxon>Bacillati</taxon>
        <taxon>Bacillota</taxon>
        <taxon>Bacilli</taxon>
        <taxon>Bacillales</taxon>
        <taxon>Paenibacillaceae</taxon>
        <taxon>Paenibacillus</taxon>
    </lineage>
</organism>
<dbReference type="Proteomes" id="UP000187412">
    <property type="component" value="Unassembled WGS sequence"/>
</dbReference>
<dbReference type="RefSeq" id="WP_076114093.1">
    <property type="nucleotide sequence ID" value="NZ_MPTB01000059.1"/>
</dbReference>
<dbReference type="Pfam" id="PF09148">
    <property type="entry name" value="DUF1934"/>
    <property type="match status" value="1"/>
</dbReference>
<protein>
    <recommendedName>
        <fullName evidence="3">DUF1934 domain-containing protein</fullName>
    </recommendedName>
</protein>
<reference evidence="1 2" key="1">
    <citation type="submission" date="2016-10" db="EMBL/GenBank/DDBJ databases">
        <title>Paenibacillus species isolates.</title>
        <authorList>
            <person name="Beno S.M."/>
        </authorList>
    </citation>
    <scope>NUCLEOTIDE SEQUENCE [LARGE SCALE GENOMIC DNA]</scope>
    <source>
        <strain evidence="1 2">FSL H7-0744</strain>
    </source>
</reference>
<evidence type="ECO:0008006" key="3">
    <source>
        <dbReference type="Google" id="ProtNLM"/>
    </source>
</evidence>
<proteinExistence type="predicted"/>